<comment type="subcellular location">
    <subcellularLocation>
        <location evidence="1">Cell membrane</location>
        <topology evidence="1">Multi-pass membrane protein</topology>
    </subcellularLocation>
</comment>
<evidence type="ECO:0000256" key="6">
    <source>
        <dbReference type="SAM" id="Phobius"/>
    </source>
</evidence>
<dbReference type="InterPro" id="IPR050250">
    <property type="entry name" value="Macrolide_Exporter_MacB"/>
</dbReference>
<evidence type="ECO:0000313" key="10">
    <source>
        <dbReference type="Proteomes" id="UP001371218"/>
    </source>
</evidence>
<dbReference type="PANTHER" id="PTHR30572:SF15">
    <property type="entry name" value="ABC TRANSPORTER PERMEASE"/>
    <property type="match status" value="1"/>
</dbReference>
<dbReference type="RefSeq" id="WP_341427617.1">
    <property type="nucleotide sequence ID" value="NZ_JBBUTG010000014.1"/>
</dbReference>
<evidence type="ECO:0000313" key="9">
    <source>
        <dbReference type="EMBL" id="MEK8033200.1"/>
    </source>
</evidence>
<feature type="transmembrane region" description="Helical" evidence="6">
    <location>
        <begin position="21"/>
        <end position="41"/>
    </location>
</feature>
<evidence type="ECO:0000259" key="8">
    <source>
        <dbReference type="Pfam" id="PF12704"/>
    </source>
</evidence>
<reference evidence="9 10" key="1">
    <citation type="submission" date="2024-04" db="EMBL/GenBank/DDBJ databases">
        <title>Novel species of the genus Ideonella isolated from streams.</title>
        <authorList>
            <person name="Lu H."/>
        </authorList>
    </citation>
    <scope>NUCLEOTIDE SEQUENCE [LARGE SCALE GENOMIC DNA]</scope>
    <source>
        <strain evidence="9 10">DXS29W</strain>
    </source>
</reference>
<dbReference type="PANTHER" id="PTHR30572">
    <property type="entry name" value="MEMBRANE COMPONENT OF TRANSPORTER-RELATED"/>
    <property type="match status" value="1"/>
</dbReference>
<organism evidence="9 10">
    <name type="scientific">Ideonella lacteola</name>
    <dbReference type="NCBI Taxonomy" id="2984193"/>
    <lineage>
        <taxon>Bacteria</taxon>
        <taxon>Pseudomonadati</taxon>
        <taxon>Pseudomonadota</taxon>
        <taxon>Betaproteobacteria</taxon>
        <taxon>Burkholderiales</taxon>
        <taxon>Sphaerotilaceae</taxon>
        <taxon>Ideonella</taxon>
    </lineage>
</organism>
<dbReference type="Pfam" id="PF02687">
    <property type="entry name" value="FtsX"/>
    <property type="match status" value="1"/>
</dbReference>
<comment type="caution">
    <text evidence="9">The sequence shown here is derived from an EMBL/GenBank/DDBJ whole genome shotgun (WGS) entry which is preliminary data.</text>
</comment>
<protein>
    <submittedName>
        <fullName evidence="9">ABC transporter permease</fullName>
    </submittedName>
</protein>
<name>A0ABU9BX75_9BURK</name>
<feature type="transmembrane region" description="Helical" evidence="6">
    <location>
        <begin position="304"/>
        <end position="331"/>
    </location>
</feature>
<dbReference type="InterPro" id="IPR003838">
    <property type="entry name" value="ABC3_permease_C"/>
</dbReference>
<accession>A0ABU9BX75</accession>
<sequence>MMTVVPLHYIARNLWVRRVTTFLTAAGMALVVYTFATVLMMSEGIRATLVATGQPDNVLVLRKGAGAEINSGVDRLQAGILESLPGIATGRSGERLLSKETVVLNSLPKAGTGKPSNITMRGMGTAGPSLRPQVRLAEGRWFRPGTAEVVVGRSVATGFEGCQVGQTLRFGGRDWLIVGSFDAARTAFDSEIWGDADLMMQSFRRSAYSTVVFRLADASSFERTQAAIAADPRLQVDAKPEIRFYEEQSEGLAKFIRILGTVLSVIFSIGAIVGAMITMFAAVAQRTGEIGTLRALGFRRSAVLIAFLTESLLLSVVGGVLGLAAASAMQVFRISTTNFQTFAELAFQFQLTPGIVAQTLAFSLFMGFVGGFIPAWRASRMKIVDCLRAA</sequence>
<evidence type="ECO:0000256" key="5">
    <source>
        <dbReference type="ARBA" id="ARBA00023136"/>
    </source>
</evidence>
<dbReference type="EMBL" id="JBBUTG010000014">
    <property type="protein sequence ID" value="MEK8033200.1"/>
    <property type="molecule type" value="Genomic_DNA"/>
</dbReference>
<gene>
    <name evidence="9" type="ORF">AACH06_20465</name>
</gene>
<feature type="transmembrane region" description="Helical" evidence="6">
    <location>
        <begin position="351"/>
        <end position="373"/>
    </location>
</feature>
<feature type="domain" description="MacB-like periplasmic core" evidence="8">
    <location>
        <begin position="21"/>
        <end position="230"/>
    </location>
</feature>
<evidence type="ECO:0000256" key="1">
    <source>
        <dbReference type="ARBA" id="ARBA00004651"/>
    </source>
</evidence>
<feature type="domain" description="ABC3 transporter permease C-terminal" evidence="7">
    <location>
        <begin position="262"/>
        <end position="382"/>
    </location>
</feature>
<dbReference type="InterPro" id="IPR025857">
    <property type="entry name" value="MacB_PCD"/>
</dbReference>
<dbReference type="Proteomes" id="UP001371218">
    <property type="component" value="Unassembled WGS sequence"/>
</dbReference>
<keyword evidence="4 6" id="KW-1133">Transmembrane helix</keyword>
<evidence type="ECO:0000256" key="3">
    <source>
        <dbReference type="ARBA" id="ARBA00022692"/>
    </source>
</evidence>
<keyword evidence="3 6" id="KW-0812">Transmembrane</keyword>
<proteinExistence type="predicted"/>
<keyword evidence="2" id="KW-1003">Cell membrane</keyword>
<evidence type="ECO:0000259" key="7">
    <source>
        <dbReference type="Pfam" id="PF02687"/>
    </source>
</evidence>
<dbReference type="Pfam" id="PF12704">
    <property type="entry name" value="MacB_PCD"/>
    <property type="match status" value="1"/>
</dbReference>
<keyword evidence="10" id="KW-1185">Reference proteome</keyword>
<keyword evidence="5 6" id="KW-0472">Membrane</keyword>
<evidence type="ECO:0000256" key="2">
    <source>
        <dbReference type="ARBA" id="ARBA00022475"/>
    </source>
</evidence>
<evidence type="ECO:0000256" key="4">
    <source>
        <dbReference type="ARBA" id="ARBA00022989"/>
    </source>
</evidence>
<feature type="transmembrane region" description="Helical" evidence="6">
    <location>
        <begin position="258"/>
        <end position="283"/>
    </location>
</feature>